<feature type="compositionally biased region" description="Polar residues" evidence="1">
    <location>
        <begin position="99"/>
        <end position="117"/>
    </location>
</feature>
<organism evidence="3 4">
    <name type="scientific">Helicostylum pulchrum</name>
    <dbReference type="NCBI Taxonomy" id="562976"/>
    <lineage>
        <taxon>Eukaryota</taxon>
        <taxon>Fungi</taxon>
        <taxon>Fungi incertae sedis</taxon>
        <taxon>Mucoromycota</taxon>
        <taxon>Mucoromycotina</taxon>
        <taxon>Mucoromycetes</taxon>
        <taxon>Mucorales</taxon>
        <taxon>Mucorineae</taxon>
        <taxon>Mucoraceae</taxon>
        <taxon>Helicostylum</taxon>
    </lineage>
</organism>
<accession>A0ABP9YFF6</accession>
<evidence type="ECO:0000256" key="2">
    <source>
        <dbReference type="SAM" id="SignalP"/>
    </source>
</evidence>
<keyword evidence="2" id="KW-0732">Signal</keyword>
<comment type="caution">
    <text evidence="3">The sequence shown here is derived from an EMBL/GenBank/DDBJ whole genome shotgun (WGS) entry which is preliminary data.</text>
</comment>
<dbReference type="Proteomes" id="UP001476247">
    <property type="component" value="Unassembled WGS sequence"/>
</dbReference>
<proteinExistence type="predicted"/>
<reference evidence="3 4" key="1">
    <citation type="submission" date="2024-04" db="EMBL/GenBank/DDBJ databases">
        <title>genome sequences of Mucor flavus KT1a and Helicostylum pulchrum KT1b strains isolation_sourced from the surface of a dry-aged beef.</title>
        <authorList>
            <person name="Toyotome T."/>
            <person name="Hosono M."/>
            <person name="Torimaru M."/>
            <person name="Fukuda K."/>
            <person name="Mikami N."/>
        </authorList>
    </citation>
    <scope>NUCLEOTIDE SEQUENCE [LARGE SCALE GENOMIC DNA]</scope>
    <source>
        <strain evidence="3 4">KT1b</strain>
    </source>
</reference>
<keyword evidence="4" id="KW-1185">Reference proteome</keyword>
<gene>
    <name evidence="3" type="ORF">HPULCUR_010916</name>
</gene>
<protein>
    <submittedName>
        <fullName evidence="3">Uncharacterized protein</fullName>
    </submittedName>
</protein>
<name>A0ABP9YFF6_9FUNG</name>
<sequence length="153" mass="15659">MLKTYFLLLVAILATLAYAQEEPTSTNRIIPTANIPVPPPGVVCPMSVCPSVSPLARREDIECPTRCAGNCKIIDDVCCPGIKKAVCNSASASASQSAVPTSPIATPSPVASKSDSGTAPPPAATKESNASILTVALSSCVLVALLTVGVYQF</sequence>
<evidence type="ECO:0000313" key="4">
    <source>
        <dbReference type="Proteomes" id="UP001476247"/>
    </source>
</evidence>
<evidence type="ECO:0000256" key="1">
    <source>
        <dbReference type="SAM" id="MobiDB-lite"/>
    </source>
</evidence>
<dbReference type="EMBL" id="BAABUJ010000045">
    <property type="protein sequence ID" value="GAA5805400.1"/>
    <property type="molecule type" value="Genomic_DNA"/>
</dbReference>
<feature type="chain" id="PRO_5046808627" evidence="2">
    <location>
        <begin position="20"/>
        <end position="153"/>
    </location>
</feature>
<feature type="region of interest" description="Disordered" evidence="1">
    <location>
        <begin position="93"/>
        <end position="125"/>
    </location>
</feature>
<evidence type="ECO:0000313" key="3">
    <source>
        <dbReference type="EMBL" id="GAA5805400.1"/>
    </source>
</evidence>
<feature type="signal peptide" evidence="2">
    <location>
        <begin position="1"/>
        <end position="19"/>
    </location>
</feature>